<dbReference type="Pfam" id="PF02630">
    <property type="entry name" value="SCO1-SenC"/>
    <property type="match status" value="1"/>
</dbReference>
<reference evidence="2 3" key="1">
    <citation type="submission" date="2021-07" db="EMBL/GenBank/DDBJ databases">
        <title>The draft genome sequence of Sphingomicrobium sp. B8.</title>
        <authorList>
            <person name="Mu L."/>
        </authorList>
    </citation>
    <scope>NUCLEOTIDE SEQUENCE [LARGE SCALE GENOMIC DNA]</scope>
    <source>
        <strain evidence="2 3">B8</strain>
    </source>
</reference>
<gene>
    <name evidence="2" type="ORF">KTQ36_09665</name>
</gene>
<keyword evidence="3" id="KW-1185">Reference proteome</keyword>
<protein>
    <submittedName>
        <fullName evidence="2">SCO family protein</fullName>
    </submittedName>
</protein>
<dbReference type="EMBL" id="JAHVAH010000001">
    <property type="protein sequence ID" value="MBW0145557.1"/>
    <property type="molecule type" value="Genomic_DNA"/>
</dbReference>
<proteinExistence type="predicted"/>
<dbReference type="PROSITE" id="PS51352">
    <property type="entry name" value="THIOREDOXIN_2"/>
    <property type="match status" value="1"/>
</dbReference>
<dbReference type="CDD" id="cd02968">
    <property type="entry name" value="SCO"/>
    <property type="match status" value="1"/>
</dbReference>
<evidence type="ECO:0000259" key="1">
    <source>
        <dbReference type="PROSITE" id="PS51352"/>
    </source>
</evidence>
<accession>A0ABS6V7K0</accession>
<dbReference type="InterPro" id="IPR013766">
    <property type="entry name" value="Thioredoxin_domain"/>
</dbReference>
<organism evidence="2 3">
    <name type="scientific">Sphingomicrobium clamense</name>
    <dbReference type="NCBI Taxonomy" id="2851013"/>
    <lineage>
        <taxon>Bacteria</taxon>
        <taxon>Pseudomonadati</taxon>
        <taxon>Pseudomonadota</taxon>
        <taxon>Alphaproteobacteria</taxon>
        <taxon>Sphingomonadales</taxon>
        <taxon>Sphingomonadaceae</taxon>
        <taxon>Sphingomicrobium</taxon>
    </lineage>
</organism>
<dbReference type="PANTHER" id="PTHR12151">
    <property type="entry name" value="ELECTRON TRANSPORT PROTIN SCO1/SENC FAMILY MEMBER"/>
    <property type="match status" value="1"/>
</dbReference>
<dbReference type="InterPro" id="IPR003782">
    <property type="entry name" value="SCO1/SenC"/>
</dbReference>
<comment type="caution">
    <text evidence="2">The sequence shown here is derived from an EMBL/GenBank/DDBJ whole genome shotgun (WGS) entry which is preliminary data.</text>
</comment>
<dbReference type="Proteomes" id="UP000698028">
    <property type="component" value="Unassembled WGS sequence"/>
</dbReference>
<sequence>MILWGVLGLVTAGMAAFIVFAPEPEPRIVSRPAENVQASIGGPFTLTDADGETFSSLSLAGRPHAVFFGFTNCPDVCPTTLARLVRLREELGTDAFDIVFITVDPERDGPDEVGKYAALFDTPIIGLTGSPEQIDKVKEQYGVYSEKSGDDPAAYNVDHTATVFLMDGEGNFVSTIAQEEAREPALAKLRRIAA</sequence>
<dbReference type="PANTHER" id="PTHR12151:SF25">
    <property type="entry name" value="LINALOOL DEHYDRATASE_ISOMERASE DOMAIN-CONTAINING PROTEIN"/>
    <property type="match status" value="1"/>
</dbReference>
<evidence type="ECO:0000313" key="2">
    <source>
        <dbReference type="EMBL" id="MBW0145557.1"/>
    </source>
</evidence>
<feature type="domain" description="Thioredoxin" evidence="1">
    <location>
        <begin position="35"/>
        <end position="194"/>
    </location>
</feature>
<evidence type="ECO:0000313" key="3">
    <source>
        <dbReference type="Proteomes" id="UP000698028"/>
    </source>
</evidence>
<name>A0ABS6V7K0_9SPHN</name>